<dbReference type="InterPro" id="IPR042099">
    <property type="entry name" value="ANL_N_sf"/>
</dbReference>
<dbReference type="SUPFAM" id="SSF52777">
    <property type="entry name" value="CoA-dependent acyltransferases"/>
    <property type="match status" value="6"/>
</dbReference>
<dbReference type="Gene3D" id="1.10.1200.10">
    <property type="entry name" value="ACP-like"/>
    <property type="match status" value="3"/>
</dbReference>
<dbReference type="SMART" id="SM01294">
    <property type="entry name" value="PKS_PP_betabranch"/>
    <property type="match status" value="1"/>
</dbReference>
<protein>
    <submittedName>
        <fullName evidence="7">Uncharacterized protein nps4</fullName>
    </submittedName>
</protein>
<dbReference type="FunFam" id="3.40.50.980:FF:000001">
    <property type="entry name" value="Non-ribosomal peptide synthetase"/>
    <property type="match status" value="1"/>
</dbReference>
<dbReference type="SMART" id="SM00823">
    <property type="entry name" value="PKS_PP"/>
    <property type="match status" value="2"/>
</dbReference>
<dbReference type="InterPro" id="IPR020845">
    <property type="entry name" value="AMP-binding_CS"/>
</dbReference>
<feature type="domain" description="Carrier" evidence="6">
    <location>
        <begin position="1343"/>
        <end position="1419"/>
    </location>
</feature>
<dbReference type="InterPro" id="IPR045851">
    <property type="entry name" value="AMP-bd_C_sf"/>
</dbReference>
<dbReference type="GO" id="GO:0016874">
    <property type="term" value="F:ligase activity"/>
    <property type="evidence" value="ECO:0007669"/>
    <property type="project" value="UniProtKB-KW"/>
</dbReference>
<name>F8PE30_SERL9</name>
<dbReference type="Pfam" id="PF00550">
    <property type="entry name" value="PP-binding"/>
    <property type="match status" value="3"/>
</dbReference>
<dbReference type="GO" id="GO:0043041">
    <property type="term" value="P:amino acid activation for nonribosomal peptide biosynthetic process"/>
    <property type="evidence" value="ECO:0007669"/>
    <property type="project" value="TreeGrafter"/>
</dbReference>
<dbReference type="GO" id="GO:0031177">
    <property type="term" value="F:phosphopantetheine binding"/>
    <property type="evidence" value="ECO:0007669"/>
    <property type="project" value="InterPro"/>
</dbReference>
<keyword evidence="3" id="KW-0436">Ligase</keyword>
<dbReference type="GeneID" id="18816992"/>
<evidence type="ECO:0000256" key="5">
    <source>
        <dbReference type="SAM" id="MobiDB-lite"/>
    </source>
</evidence>
<proteinExistence type="predicted"/>
<keyword evidence="1" id="KW-0596">Phosphopantetheine</keyword>
<feature type="domain" description="Carrier" evidence="6">
    <location>
        <begin position="1896"/>
        <end position="1972"/>
    </location>
</feature>
<organism evidence="8">
    <name type="scientific">Serpula lacrymans var. lacrymans (strain S7.9)</name>
    <name type="common">Dry rot fungus</name>
    <dbReference type="NCBI Taxonomy" id="578457"/>
    <lineage>
        <taxon>Eukaryota</taxon>
        <taxon>Fungi</taxon>
        <taxon>Dikarya</taxon>
        <taxon>Basidiomycota</taxon>
        <taxon>Agaricomycotina</taxon>
        <taxon>Agaricomycetes</taxon>
        <taxon>Agaricomycetidae</taxon>
        <taxon>Boletales</taxon>
        <taxon>Coniophorineae</taxon>
        <taxon>Serpulaceae</taxon>
        <taxon>Serpula</taxon>
    </lineage>
</organism>
<dbReference type="Pfam" id="PF00501">
    <property type="entry name" value="AMP-binding"/>
    <property type="match status" value="1"/>
</dbReference>
<evidence type="ECO:0000313" key="7">
    <source>
        <dbReference type="EMBL" id="EGO18627.1"/>
    </source>
</evidence>
<dbReference type="Gene3D" id="3.40.50.12780">
    <property type="entry name" value="N-terminal domain of ligase-like"/>
    <property type="match status" value="1"/>
</dbReference>
<gene>
    <name evidence="7" type="primary">nps4</name>
    <name evidence="7" type="ORF">SERLADRAFT_454204</name>
</gene>
<dbReference type="RefSeq" id="XP_007324654.1">
    <property type="nucleotide sequence ID" value="XM_007324592.1"/>
</dbReference>
<evidence type="ECO:0000313" key="8">
    <source>
        <dbReference type="Proteomes" id="UP000008064"/>
    </source>
</evidence>
<evidence type="ECO:0000256" key="2">
    <source>
        <dbReference type="ARBA" id="ARBA00022553"/>
    </source>
</evidence>
<dbReference type="GO" id="GO:0005737">
    <property type="term" value="C:cytoplasm"/>
    <property type="evidence" value="ECO:0007669"/>
    <property type="project" value="TreeGrafter"/>
</dbReference>
<dbReference type="Pfam" id="PF00668">
    <property type="entry name" value="Condensation"/>
    <property type="match status" value="3"/>
</dbReference>
<dbReference type="GO" id="GO:0044550">
    <property type="term" value="P:secondary metabolite biosynthetic process"/>
    <property type="evidence" value="ECO:0007669"/>
    <property type="project" value="TreeGrafter"/>
</dbReference>
<evidence type="ECO:0000256" key="3">
    <source>
        <dbReference type="ARBA" id="ARBA00022598"/>
    </source>
</evidence>
<dbReference type="CDD" id="cd05930">
    <property type="entry name" value="A_NRPS"/>
    <property type="match status" value="1"/>
</dbReference>
<accession>F8PE30</accession>
<evidence type="ECO:0000259" key="6">
    <source>
        <dbReference type="PROSITE" id="PS50075"/>
    </source>
</evidence>
<dbReference type="HOGENOM" id="CLU_000092_0_0_1"/>
<dbReference type="NCBIfam" id="TIGR01733">
    <property type="entry name" value="AA-adenyl-dom"/>
    <property type="match status" value="1"/>
</dbReference>
<dbReference type="InterPro" id="IPR036736">
    <property type="entry name" value="ACP-like_sf"/>
</dbReference>
<dbReference type="PANTHER" id="PTHR45527">
    <property type="entry name" value="NONRIBOSOMAL PEPTIDE SYNTHETASE"/>
    <property type="match status" value="1"/>
</dbReference>
<feature type="region of interest" description="Disordered" evidence="5">
    <location>
        <begin position="1319"/>
        <end position="1346"/>
    </location>
</feature>
<dbReference type="EMBL" id="GL945447">
    <property type="protein sequence ID" value="EGO18627.1"/>
    <property type="molecule type" value="Genomic_DNA"/>
</dbReference>
<feature type="compositionally biased region" description="Polar residues" evidence="5">
    <location>
        <begin position="1320"/>
        <end position="1334"/>
    </location>
</feature>
<sequence>MPSPTLSSPYTDNTSAFDLCNNILNGYTTLDLPDLSYTRVHLDQPHFHHLSRPLRPTPNSPDTNALLLVAMGRVLGSYSASSDILIGLTADQPDFVKPIRLTWDESTTWASAVTTLHTFLATGTQYYFTIDTIRRVLGLNDTQTPYFPLLLVSNLSENFISLRASENHVHTSMLSLLLSQIIDLSSHGATDPDSKLATLPPLSADLMSSFDHPSSKHDLIRKYVSPVAIATDYILPHLRSSPNATAVLWYPNLSDDQSIDSSDTPEVLSYSELHQRANKFARWLITRGLQSEDRVAVCMDRNLMFHIVLFGILRAGACYVPIDPELPEARKSFIAQDSGARFVLVSSQSGFHLENSINVFTEEVQQEIHGMSADDVPTVSADTLSYMLYTSGTTGNPKGCLLTHEGLAEVVMSLASFSYDVRMDNIREGKFLSIASVAFDVHLCEIFVSLTLGMTLVSARRSLLLENLAFYLIKLGITHVGLVPSLIDATMGSMQEEEGHDMKLRYIGSGGEKISDTILQKWANHPKVRLVNFYGPSEVTIGCSGRFMDKNTPKNNVGRPFASVSAYVVDPALNITLRGGIGELVVAGPLVGRGYHGRPDLTSKVFLNWPNANSWAYRTGDLVRMMPDGTMEIIGRIDTQIKLRGVRIEAEGVSAVLQRSARESHGLSLDAGTVVGTHPAIGASGVPQLVSFVAWNATVPIATRRTTKPTVVSPFPGLFPSLREACERELASYMRPSHIIPLSFLPLNANGKADAKVLSGIFHELEFDVMVKLARVEEQGAKSSDTQEPMTELEEKIVSVLREHGTIPFDTFYPDTNLFACGLDSLSLIRFTSGVNSSFSSTLSVADVMKTPTIRGIASLVHIPTPAASSSSRNSGYPSYVERFSTTWMKKVKEAYPASKVEHIYPPFPIQEGVLYGSQGPSTMYIQHVVLRLHSSSILEKLRGAWDSVMAKTEILRTVFFFSKALIQVVLRPDACNLLWEEHETPLKDDSAFSNWFFSEKATKVSTGINSHISSIPPFRINVFRAPHGDRLVLSIHHALFDGISLPILLKNVEDEFNAVPYPSGSPVAVVLDEMAKVDLSKAREFWVKSLDGFDWSEVAFRSPSSSSPTRRFAVPFQISLSSLNAKLAVHKVTLQALLSSTFAALLATHMYHSNDIIFGVIRSGRLLPVEDVDKLLYPMLTVLPVRINFGKSGDLLQDVQRNISAAVEYEPVSLSKVQNWIRPGESLFETLFSVVFEDEERAEIWDITQSELKQSDYVLSVEVALSRLQDSLVLKVAYSEDIVSADTVHAMLHDFERIAVGLIDQGGRFALDGHEANGASLSPPSVSGKTLNGNHEAEDAEAGDDETIQQLRSTIADFLDVSGELIAEDTSFFVLGLDSIKSVGLSRTLRQSGFVISAIELMRRSSLRKLSRYLTATKGVNGGEVKGMESFQRQCELIRKNLDVESLQLTPDDHIQVFPTSILQAGMLSQTVNSSGKLYVHGFPVRLPGDVDVDLLHKSWETIAKRSSILRTSFHYLVNLGSWVQAVHSSPQMDWLSDTYCPSKSIDSLLTEAISSVDLSDESAFCRPPLRLRLLVPEGASGQATPYLIVIMHHALYDGLSLAKLFQEVEDLYYHRTLAVSPQFNEVLPQILHQEQLGTTFWIERLRGYHQVTLPRTQTSETVKTHTASCDVSFDPVQLKKFYNHVAVTPQCLGQAAWAKLLAVLLSSADVVFGHVISGRTVEGSEDVIGPMLNSIPCRVQLNDVSTNRDLLRAIHHGNVTALQWHHASLRSIQSSLGLANLWDSLFLFQPFIGTNSQDWSWDVVGELDANVQYPLNMEFYERESGFAIKAVCLSSHMSAEALANALSRLEGFMKTFVERPDDEVSKDLPDIMNGKVSELEETSSDTQHDESEHIDIDQIPPSILAILSSVTGTPVEELDLTRTLVTCGIDSITAIQLSAKCRRAGVMLNVGDIIASHTLHDLVKKVVVSNKPIPAQSNYDPALAVVPQAERDAISLRIPDKLRDEVESIGVATSGMKWLIAGWQGSRGTGFQHIFPYSILESVDTTQLRASWIALLERHAILRSTFASAESVGEPRIVTYNTRLVDSSWSEEPFDDTADDQCIYNKMLSILSSPPPMYEPQARAILLRSTKKRYLFIRLHHFQYDAWSLRVILDDFSALYSGMSPSSSTDYNAFQAVSLSSFDHLSEQRAYWHTTIPPSTSPAYFPMLNHDCPSSQGRTIYMAKAAISAATVHEERARMHNMSLQSILLACWARLQTLYTSSESATFGLWHAGRSGAVDAIEKLALPCMNVLPLHVQVRNDSVLETARQILKDLRNRTAVIEQTDLQKIDKWVGGNGKPLCNVFVNIIKIAPDANDSRDRNIIEPLSVPYFVPDVLTCAEDTFVHELPVTKLVQDDVMIDILTDKEHDTILMSVECAADTMSMTQAKELVEQWSRMVEGEWE</sequence>
<dbReference type="PROSITE" id="PS50075">
    <property type="entry name" value="CARRIER"/>
    <property type="match status" value="3"/>
</dbReference>
<dbReference type="Gene3D" id="3.30.559.10">
    <property type="entry name" value="Chloramphenicol acetyltransferase-like domain"/>
    <property type="match status" value="3"/>
</dbReference>
<reference evidence="8" key="1">
    <citation type="journal article" date="2011" name="Science">
        <title>The plant cell wall-decomposing machinery underlies the functional diversity of forest fungi.</title>
        <authorList>
            <person name="Eastwood D.C."/>
            <person name="Floudas D."/>
            <person name="Binder M."/>
            <person name="Majcherczyk A."/>
            <person name="Schneider P."/>
            <person name="Aerts A."/>
            <person name="Asiegbu F.O."/>
            <person name="Baker S.E."/>
            <person name="Barry K."/>
            <person name="Bendiksby M."/>
            <person name="Blumentritt M."/>
            <person name="Coutinho P.M."/>
            <person name="Cullen D."/>
            <person name="de Vries R.P."/>
            <person name="Gathman A."/>
            <person name="Goodell B."/>
            <person name="Henrissat B."/>
            <person name="Ihrmark K."/>
            <person name="Kauserud H."/>
            <person name="Kohler A."/>
            <person name="LaButti K."/>
            <person name="Lapidus A."/>
            <person name="Lavin J.L."/>
            <person name="Lee Y.-H."/>
            <person name="Lindquist E."/>
            <person name="Lilly W."/>
            <person name="Lucas S."/>
            <person name="Morin E."/>
            <person name="Murat C."/>
            <person name="Oguiza J.A."/>
            <person name="Park J."/>
            <person name="Pisabarro A.G."/>
            <person name="Riley R."/>
            <person name="Rosling A."/>
            <person name="Salamov A."/>
            <person name="Schmidt O."/>
            <person name="Schmutz J."/>
            <person name="Skrede I."/>
            <person name="Stenlid J."/>
            <person name="Wiebenga A."/>
            <person name="Xie X."/>
            <person name="Kuees U."/>
            <person name="Hibbett D.S."/>
            <person name="Hoffmeister D."/>
            <person name="Hoegberg N."/>
            <person name="Martin F."/>
            <person name="Grigoriev I.V."/>
            <person name="Watkinson S.C."/>
        </authorList>
    </citation>
    <scope>NUCLEOTIDE SEQUENCE [LARGE SCALE GENOMIC DNA]</scope>
    <source>
        <strain evidence="8">S7.9</strain>
    </source>
</reference>
<dbReference type="OrthoDB" id="408177at2759"/>
<dbReference type="InterPro" id="IPR009081">
    <property type="entry name" value="PP-bd_ACP"/>
</dbReference>
<evidence type="ECO:0000256" key="4">
    <source>
        <dbReference type="ARBA" id="ARBA00023268"/>
    </source>
</evidence>
<feature type="domain" description="Carrier" evidence="6">
    <location>
        <begin position="788"/>
        <end position="865"/>
    </location>
</feature>
<dbReference type="PROSITE" id="PS00455">
    <property type="entry name" value="AMP_BINDING"/>
    <property type="match status" value="1"/>
</dbReference>
<dbReference type="SUPFAM" id="SSF47336">
    <property type="entry name" value="ACP-like"/>
    <property type="match status" value="3"/>
</dbReference>
<evidence type="ECO:0000256" key="1">
    <source>
        <dbReference type="ARBA" id="ARBA00022450"/>
    </source>
</evidence>
<dbReference type="InterPro" id="IPR020806">
    <property type="entry name" value="PKS_PP-bd"/>
</dbReference>
<keyword evidence="2" id="KW-0597">Phosphoprotein</keyword>
<dbReference type="Proteomes" id="UP000008064">
    <property type="component" value="Unassembled WGS sequence"/>
</dbReference>
<dbReference type="Gene3D" id="3.30.300.30">
    <property type="match status" value="1"/>
</dbReference>
<dbReference type="PANTHER" id="PTHR45527:SF1">
    <property type="entry name" value="FATTY ACID SYNTHASE"/>
    <property type="match status" value="1"/>
</dbReference>
<dbReference type="Gene3D" id="3.30.559.30">
    <property type="entry name" value="Nonribosomal peptide synthetase, condensation domain"/>
    <property type="match status" value="3"/>
</dbReference>
<keyword evidence="4" id="KW-0511">Multifunctional enzyme</keyword>
<dbReference type="InterPro" id="IPR001242">
    <property type="entry name" value="Condensation_dom"/>
</dbReference>
<dbReference type="InterPro" id="IPR010071">
    <property type="entry name" value="AA_adenyl_dom"/>
</dbReference>
<dbReference type="InterPro" id="IPR000873">
    <property type="entry name" value="AMP-dep_synth/lig_dom"/>
</dbReference>
<dbReference type="KEGG" id="sla:SERLADRAFT_454204"/>
<dbReference type="SUPFAM" id="SSF56801">
    <property type="entry name" value="Acetyl-CoA synthetase-like"/>
    <property type="match status" value="1"/>
</dbReference>
<dbReference type="InterPro" id="IPR023213">
    <property type="entry name" value="CAT-like_dom_sf"/>
</dbReference>